<gene>
    <name evidence="8" type="ORF">ColSpa_03790</name>
</gene>
<proteinExistence type="predicted"/>
<feature type="transmembrane region" description="Helical" evidence="7">
    <location>
        <begin position="187"/>
        <end position="208"/>
    </location>
</feature>
<evidence type="ECO:0000256" key="3">
    <source>
        <dbReference type="ARBA" id="ARBA00022692"/>
    </source>
</evidence>
<protein>
    <submittedName>
        <fullName evidence="8">Amino-acid permease</fullName>
    </submittedName>
</protein>
<dbReference type="GO" id="GO:0022857">
    <property type="term" value="F:transmembrane transporter activity"/>
    <property type="evidence" value="ECO:0007669"/>
    <property type="project" value="InterPro"/>
</dbReference>
<accession>A0AA37P7F3</accession>
<dbReference type="PIRSF" id="PIRSF006060">
    <property type="entry name" value="AA_transporter"/>
    <property type="match status" value="1"/>
</dbReference>
<evidence type="ECO:0000313" key="8">
    <source>
        <dbReference type="EMBL" id="GKT43609.1"/>
    </source>
</evidence>
<dbReference type="PANTHER" id="PTHR45649">
    <property type="entry name" value="AMINO-ACID PERMEASE BAT1"/>
    <property type="match status" value="1"/>
</dbReference>
<feature type="transmembrane region" description="Helical" evidence="7">
    <location>
        <begin position="423"/>
        <end position="446"/>
    </location>
</feature>
<feature type="transmembrane region" description="Helical" evidence="7">
    <location>
        <begin position="381"/>
        <end position="402"/>
    </location>
</feature>
<keyword evidence="3 7" id="KW-0812">Transmembrane</keyword>
<dbReference type="Proteomes" id="UP001055115">
    <property type="component" value="Unassembled WGS sequence"/>
</dbReference>
<evidence type="ECO:0000256" key="7">
    <source>
        <dbReference type="SAM" id="Phobius"/>
    </source>
</evidence>
<dbReference type="PANTHER" id="PTHR45649:SF23">
    <property type="entry name" value="TRANSPORTER, PUTATIVE (EUROFUNG)-RELATED"/>
    <property type="match status" value="1"/>
</dbReference>
<dbReference type="PROSITE" id="PS00218">
    <property type="entry name" value="AMINO_ACID_PERMEASE_1"/>
    <property type="match status" value="1"/>
</dbReference>
<name>A0AA37P7F3_9PEZI</name>
<reference evidence="8 9" key="1">
    <citation type="submission" date="2022-03" db="EMBL/GenBank/DDBJ databases">
        <title>Genome data of Colletotrichum spp.</title>
        <authorList>
            <person name="Utami Y.D."/>
            <person name="Hiruma K."/>
        </authorList>
    </citation>
    <scope>NUCLEOTIDE SEQUENCE [LARGE SCALE GENOMIC DNA]</scope>
    <source>
        <strain evidence="8 9">MAFF 239500</strain>
    </source>
</reference>
<feature type="transmembrane region" description="Helical" evidence="7">
    <location>
        <begin position="138"/>
        <end position="167"/>
    </location>
</feature>
<dbReference type="EMBL" id="BQXU01000007">
    <property type="protein sequence ID" value="GKT43609.1"/>
    <property type="molecule type" value="Genomic_DNA"/>
</dbReference>
<evidence type="ECO:0000256" key="4">
    <source>
        <dbReference type="ARBA" id="ARBA00022989"/>
    </source>
</evidence>
<feature type="transmembrane region" description="Helical" evidence="7">
    <location>
        <begin position="452"/>
        <end position="473"/>
    </location>
</feature>
<dbReference type="GO" id="GO:0006865">
    <property type="term" value="P:amino acid transport"/>
    <property type="evidence" value="ECO:0007669"/>
    <property type="project" value="InterPro"/>
</dbReference>
<keyword evidence="2" id="KW-0813">Transport</keyword>
<dbReference type="InterPro" id="IPR002293">
    <property type="entry name" value="AA/rel_permease1"/>
</dbReference>
<keyword evidence="9" id="KW-1185">Reference proteome</keyword>
<feature type="transmembrane region" description="Helical" evidence="7">
    <location>
        <begin position="253"/>
        <end position="276"/>
    </location>
</feature>
<dbReference type="InterPro" id="IPR004840">
    <property type="entry name" value="Amino_acid_permease_CS"/>
</dbReference>
<feature type="transmembrane region" description="Helical" evidence="7">
    <location>
        <begin position="308"/>
        <end position="334"/>
    </location>
</feature>
<dbReference type="Pfam" id="PF13520">
    <property type="entry name" value="AA_permease_2"/>
    <property type="match status" value="2"/>
</dbReference>
<sequence length="490" mass="52423">MAHVLSQDPGAREHDVGLGVKGDIKDGYTTRPSRSDDGGADNMLEQLGYKPELERNRSTLQVAFMSFVLASIPYGLATTMIYPLAGGGPVNIIWGWLGVSLIIICVAASLGEITSVYPTAGGVYYQAFMLASPKYRRVASWICGWLYVVGNITITLAVNFGTALFFVACINVFESEPGVGVLAGEPYQVFLIFLGLTFLCNLVSSLGNKWLPLLDVRMTWFRLLLGNVNDGMLTLRCSMCEEVKKPATQVPKALVLTVCLNTLAGLLFLIPLVFVLPDITYLINLANGQPTPAIIKDAMGTSGGAFGLLVPLMVLAILCGIGCTTAASRCTWAFARDGAIPGSRWWKEVNHKLDVPLNAMMLSMAVQIILGLIYFGSSAAFNAFSGVGVISLTASYAIPIAISLFEGRSHLVGSPFNLGKFGVAANIIALAWSALAMPLFCMPTFVPATPETINYAPAVFVAACLISGGWYLAWGRKNYAGPPTQEDPAF</sequence>
<dbReference type="Gene3D" id="1.20.1740.10">
    <property type="entry name" value="Amino acid/polyamine transporter I"/>
    <property type="match status" value="2"/>
</dbReference>
<feature type="transmembrane region" description="Helical" evidence="7">
    <location>
        <begin position="355"/>
        <end position="375"/>
    </location>
</feature>
<dbReference type="RefSeq" id="XP_049125959.1">
    <property type="nucleotide sequence ID" value="XM_049270002.1"/>
</dbReference>
<feature type="transmembrane region" description="Helical" evidence="7">
    <location>
        <begin position="62"/>
        <end position="82"/>
    </location>
</feature>
<evidence type="ECO:0000256" key="2">
    <source>
        <dbReference type="ARBA" id="ARBA00022448"/>
    </source>
</evidence>
<evidence type="ECO:0000313" key="9">
    <source>
        <dbReference type="Proteomes" id="UP001055115"/>
    </source>
</evidence>
<organism evidence="8 9">
    <name type="scientific">Colletotrichum spaethianum</name>
    <dbReference type="NCBI Taxonomy" id="700344"/>
    <lineage>
        <taxon>Eukaryota</taxon>
        <taxon>Fungi</taxon>
        <taxon>Dikarya</taxon>
        <taxon>Ascomycota</taxon>
        <taxon>Pezizomycotina</taxon>
        <taxon>Sordariomycetes</taxon>
        <taxon>Hypocreomycetidae</taxon>
        <taxon>Glomerellales</taxon>
        <taxon>Glomerellaceae</taxon>
        <taxon>Colletotrichum</taxon>
        <taxon>Colletotrichum spaethianum species complex</taxon>
    </lineage>
</organism>
<dbReference type="GeneID" id="73324592"/>
<dbReference type="GO" id="GO:0016020">
    <property type="term" value="C:membrane"/>
    <property type="evidence" value="ECO:0007669"/>
    <property type="project" value="UniProtKB-SubCell"/>
</dbReference>
<evidence type="ECO:0000256" key="6">
    <source>
        <dbReference type="SAM" id="MobiDB-lite"/>
    </source>
</evidence>
<feature type="region of interest" description="Disordered" evidence="6">
    <location>
        <begin position="1"/>
        <end position="42"/>
    </location>
</feature>
<evidence type="ECO:0000256" key="5">
    <source>
        <dbReference type="ARBA" id="ARBA00023136"/>
    </source>
</evidence>
<keyword evidence="4 7" id="KW-1133">Transmembrane helix</keyword>
<keyword evidence="5 7" id="KW-0472">Membrane</keyword>
<comment type="caution">
    <text evidence="8">The sequence shown here is derived from an EMBL/GenBank/DDBJ whole genome shotgun (WGS) entry which is preliminary data.</text>
</comment>
<comment type="subcellular location">
    <subcellularLocation>
        <location evidence="1">Membrane</location>
        <topology evidence="1">Multi-pass membrane protein</topology>
    </subcellularLocation>
</comment>
<dbReference type="AlphaFoldDB" id="A0AA37P7F3"/>
<feature type="transmembrane region" description="Helical" evidence="7">
    <location>
        <begin position="94"/>
        <end position="117"/>
    </location>
</feature>
<feature type="compositionally biased region" description="Basic and acidic residues" evidence="6">
    <location>
        <begin position="10"/>
        <end position="37"/>
    </location>
</feature>
<evidence type="ECO:0000256" key="1">
    <source>
        <dbReference type="ARBA" id="ARBA00004141"/>
    </source>
</evidence>